<feature type="region of interest" description="Disordered" evidence="1">
    <location>
        <begin position="133"/>
        <end position="510"/>
    </location>
</feature>
<feature type="compositionally biased region" description="Acidic residues" evidence="1">
    <location>
        <begin position="134"/>
        <end position="152"/>
    </location>
</feature>
<evidence type="ECO:0000256" key="1">
    <source>
        <dbReference type="SAM" id="MobiDB-lite"/>
    </source>
</evidence>
<gene>
    <name evidence="2" type="ORF">201phi2-1p159</name>
</gene>
<organismHost>
    <name type="scientific">Pseudomonas chlororaphis</name>
    <dbReference type="NCBI Taxonomy" id="587753"/>
</organismHost>
<feature type="region of interest" description="Disordered" evidence="1">
    <location>
        <begin position="1"/>
        <end position="24"/>
    </location>
</feature>
<dbReference type="Proteomes" id="UP000002421">
    <property type="component" value="Segment"/>
</dbReference>
<evidence type="ECO:0000313" key="2">
    <source>
        <dbReference type="EMBL" id="ABY62989.1"/>
    </source>
</evidence>
<dbReference type="EMBL" id="EU197055">
    <property type="protein sequence ID" value="ABY62989.1"/>
    <property type="molecule type" value="Genomic_DNA"/>
</dbReference>
<dbReference type="RefSeq" id="YP_001956883.1">
    <property type="nucleotide sequence ID" value="NC_010821.1"/>
</dbReference>
<feature type="compositionally biased region" description="Acidic residues" evidence="1">
    <location>
        <begin position="267"/>
        <end position="286"/>
    </location>
</feature>
<feature type="compositionally biased region" description="Basic and acidic residues" evidence="1">
    <location>
        <begin position="153"/>
        <end position="165"/>
    </location>
</feature>
<name>B3FJ22_BP201</name>
<feature type="compositionally biased region" description="Acidic residues" evidence="1">
    <location>
        <begin position="437"/>
        <end position="483"/>
    </location>
</feature>
<keyword evidence="3" id="KW-1185">Reference proteome</keyword>
<proteinExistence type="predicted"/>
<sequence length="922" mass="97429">MLKKINSANLFSMENHDEQTTEELPEQGVVVEADAEAVVAEATPSEDVTEAGDDIGQATPNDEIDASPDADLTVTETTVQSPDGGETEEVSKLLEEGQQAAATKDEIVATATAEVTGGESDAVDVNGNAITEEQAVENEEQENVDDEVDEEAEKTAADKDIHEQVDDVTENVDEELGDAIGDDSTDGGLDGEATDDTSTDIDSSGSQGDLGMDAETGDLGEPEGGDDTAFDDDTPLEGADDVGTDTDATADDSSGDVGSDETATGSDMDDVESTDGGDLGGEETVDDTVGVDGDSEVADDVATQNEAADVTAEAASSDTEQTDFIAGDTPEQHGEEPSTDELPANDGEEIVAEATPAVQNETDVGSADANMDVTQSTADEVDFDDETPLEGADEETETEDLEVNAEQDLTPTEVDGQEIDGSTPDGATVEESQTDQQAEELDEVNAEPETEEEEGANEPEDGESEVETETETDTDGSTEEVVEDITASGEPGLDAEAGEIEETDEPADLEEGELDIPDVDTETTEEEVEDAAITADEVEAEADADDDKGDIGEKTIEELQRETESLEEFRVMLEWGIANESYDPSLLAYKSVQASRVRDLLNGLGCKLPAVSLESYTAKDMDLAYQASLESVRGMLSRISGISHQLTQKVERWYAKGMVDKVKTRTTALNKQIDLCLVQLKEADVSTHEVNAIGAYLAHADGNLVKAVSDDLKIISDVSVKGFKATEELQTNLVKALNDITGAATPAEATSVADKVSRFKDTKSAFPNKAFSSGFLGGFKFELKEATGGDTLKDKILNMGRRAVPVIVREGKGTNTSQKLSKGDVANLLTMAKAYTALANKLADTTGDRAVDNISKIRLTRERALPIAVEGRVRGGDEAAIDAAASALEIVAKAHNDMYKFVTKHCIDVADALCGVAKKFSK</sequence>
<accession>B3FJ22</accession>
<feature type="compositionally biased region" description="Acidic residues" evidence="1">
    <location>
        <begin position="496"/>
        <end position="510"/>
    </location>
</feature>
<dbReference type="KEGG" id="vg:6372334"/>
<reference evidence="2 3" key="1">
    <citation type="journal article" date="2008" name="Virology">
        <title>Characterization of Pseudomonas chlororaphis myovirus 201varphi2-1 via genomic sequencing, mass spectrometry, and electron microscopy.</title>
        <authorList>
            <person name="Thomas J.A."/>
            <person name="Rolando M.R."/>
            <person name="Carroll C.A."/>
            <person name="Shen P.S."/>
            <person name="Belnap D.M."/>
            <person name="Weintraub S.T."/>
            <person name="Serwer P."/>
            <person name="Hardies S.C."/>
        </authorList>
    </citation>
    <scope>NUCLEOTIDE SEQUENCE</scope>
</reference>
<feature type="compositionally biased region" description="Polar residues" evidence="1">
    <location>
        <begin position="1"/>
        <end position="12"/>
    </location>
</feature>
<organism evidence="2 3">
    <name type="scientific">Pseudomonas phage 201phi2-1</name>
    <name type="common">Pseudomonas chlororaphis phage 201phi2-1</name>
    <dbReference type="NCBI Taxonomy" id="198110"/>
    <lineage>
        <taxon>Viruses</taxon>
        <taxon>Duplodnaviria</taxon>
        <taxon>Heunggongvirae</taxon>
        <taxon>Uroviricota</taxon>
        <taxon>Caudoviricetes</taxon>
        <taxon>Chimalliviridae</taxon>
        <taxon>Serwervirus</taxon>
        <taxon>Serwervirus 201phi21</taxon>
    </lineage>
</organism>
<feature type="region of interest" description="Disordered" evidence="1">
    <location>
        <begin position="41"/>
        <end position="71"/>
    </location>
</feature>
<feature type="compositionally biased region" description="Acidic residues" evidence="1">
    <location>
        <begin position="166"/>
        <end position="185"/>
    </location>
</feature>
<feature type="compositionally biased region" description="Acidic residues" evidence="1">
    <location>
        <begin position="379"/>
        <end position="405"/>
    </location>
</feature>
<feature type="compositionally biased region" description="Acidic residues" evidence="1">
    <location>
        <begin position="215"/>
        <end position="254"/>
    </location>
</feature>
<dbReference type="OrthoDB" id="34318at10239"/>
<evidence type="ECO:0000313" key="3">
    <source>
        <dbReference type="Proteomes" id="UP000002421"/>
    </source>
</evidence>
<protein>
    <submittedName>
        <fullName evidence="2">Virion structural protein</fullName>
    </submittedName>
</protein>